<evidence type="ECO:0008006" key="8">
    <source>
        <dbReference type="Google" id="ProtNLM"/>
    </source>
</evidence>
<evidence type="ECO:0000313" key="7">
    <source>
        <dbReference type="Proteomes" id="UP000031408"/>
    </source>
</evidence>
<dbReference type="InterPro" id="IPR011712">
    <property type="entry name" value="Sig_transdc_His_kin_sub3_dim/P"/>
</dbReference>
<dbReference type="SUPFAM" id="SSF55874">
    <property type="entry name" value="ATPase domain of HSP90 chaperone/DNA topoisomerase II/histidine kinase"/>
    <property type="match status" value="1"/>
</dbReference>
<proteinExistence type="predicted"/>
<dbReference type="Pfam" id="PF07495">
    <property type="entry name" value="Y_Y_Y"/>
    <property type="match status" value="1"/>
</dbReference>
<dbReference type="SUPFAM" id="SSF63829">
    <property type="entry name" value="Calcium-dependent phosphotriesterase"/>
    <property type="match status" value="3"/>
</dbReference>
<evidence type="ECO:0000313" key="6">
    <source>
        <dbReference type="EMBL" id="KIC93705.1"/>
    </source>
</evidence>
<dbReference type="EMBL" id="JSVC01000018">
    <property type="protein sequence ID" value="KIC93705.1"/>
    <property type="molecule type" value="Genomic_DNA"/>
</dbReference>
<dbReference type="PANTHER" id="PTHR43547:SF2">
    <property type="entry name" value="HYBRID SIGNAL TRANSDUCTION HISTIDINE KINASE C"/>
    <property type="match status" value="1"/>
</dbReference>
<evidence type="ECO:0000259" key="4">
    <source>
        <dbReference type="Pfam" id="PF07495"/>
    </source>
</evidence>
<dbReference type="InterPro" id="IPR013783">
    <property type="entry name" value="Ig-like_fold"/>
</dbReference>
<sequence length="1125" mass="124216">MKPLPFAILLSALACTQKEEVKTSLKTLKPAIGVINKDSTVPPVITLIDKSNAPGKVLAGKPEVHQVPGPGGLGLPNFTHYNTEQGLPLSFTWWGYKDKNGNLWFGTDGGGVSRYDGKSFTNFNTTQGLAGYSVYDIKEDKAGKFWFATGNGVSCYDGKSFTNFTVADGLPDDVVYSIAVDRKGNLWFTTNSGGVSRYDGKSFKNYTTKEGLAGNTVFGVTEDKNGKLWFGTNEGASCFDGQSFTNFTTAQGLPHNSVINILEDKTGKLWFATGKGISRYDGKSFTNFTRSEGLAGNTVVCITEDKSGNLWFGTFDGVSRYDGNTFTNFTTAQGLTNNVVRSITEDNAGNLWMGTNEGLNRYDGTAFTNFSTAEGLANNAVRNIIEDKNGSLWFGTAGGGVSRFDGRSFSNFTTAQGLAHNTVLGIAEDDAGKLWFGTLEGLSCYDGRSFTNFTKAQGLVDNNAWGITKDKTGKLWIATHSGVSCYSGRSFTNFTTAQGLVDNHVQEITEDKKGNLWFATRQGVSRYDGVSFTNFTTAHGLVKNDVMNITEDERGNLWFGTISGGLSRYDGTSFLNFTSAQGLATNDVWALVIDRQGNIFIGNNIGIGVLKGFKSLSSDGQVVPAVNALLNEELKNYLPVFELYSKETGYPVKDPHPNAMFADSKGMIWEGGLTLVRFDYNALLRNSKPPAVFIQSVKINGNNIGWTSLANKDSTGAGLDSQVMLNEEILSFGRELFASERDSLRQKFSGISFDSISPFYPVPQNLVLPYKHNSISFDFLAIEPARNYLVKYQYILEGYEKEWSPVGKTASVTYGNIPEGAYVFKLRAQGPSGIWSGSVAFPFEVLPPWYRTWWAYALYLLAFVFALWSFAKWRVQAVEKEKKVLEEKVISRTKELEQSLEEKYRLSKTVESQQALLNERLRISRELHDDIGSTLGSISIYSEVAKKRTEKNEAASDVLSKIGLASREIIDKMSDIVWSLNPDNDNFEQLQNRMMTFAAMMLTPRNILYDFVADNELKNLRLTSEQRKNIFLIFKETLYNTVKYAECSRVRIILNLRHNDLAMVIKDNGKGFDIAGVAVNGIPAGEYVGGNGIKNMYARADEMKANLEIKSKSEEGTTVQLIVKL</sequence>
<dbReference type="Pfam" id="PF07494">
    <property type="entry name" value="Reg_prop"/>
    <property type="match status" value="9"/>
</dbReference>
<dbReference type="OrthoDB" id="9778366at2"/>
<feature type="domain" description="Two component regulator three Y" evidence="4">
    <location>
        <begin position="790"/>
        <end position="841"/>
    </location>
</feature>
<keyword evidence="2" id="KW-0812">Transmembrane</keyword>
<dbReference type="PANTHER" id="PTHR43547">
    <property type="entry name" value="TWO-COMPONENT HISTIDINE KINASE"/>
    <property type="match status" value="1"/>
</dbReference>
<dbReference type="Pfam" id="PF02518">
    <property type="entry name" value="HATPase_c"/>
    <property type="match status" value="1"/>
</dbReference>
<dbReference type="InterPro" id="IPR011110">
    <property type="entry name" value="Reg_prop"/>
</dbReference>
<dbReference type="STRING" id="1349421.OI18_16265"/>
<dbReference type="CDD" id="cd16917">
    <property type="entry name" value="HATPase_UhpB-NarQ-NarX-like"/>
    <property type="match status" value="1"/>
</dbReference>
<dbReference type="Pfam" id="PF07730">
    <property type="entry name" value="HisKA_3"/>
    <property type="match status" value="1"/>
</dbReference>
<keyword evidence="7" id="KW-1185">Reference proteome</keyword>
<dbReference type="Gene3D" id="2.130.10.10">
    <property type="entry name" value="YVTN repeat-like/Quinoprotein amine dehydrogenase"/>
    <property type="match status" value="9"/>
</dbReference>
<reference evidence="6 7" key="1">
    <citation type="submission" date="2014-11" db="EMBL/GenBank/DDBJ databases">
        <title>Genome sequence of Flavihumibacter solisilvae 3-3.</title>
        <authorList>
            <person name="Zhou G."/>
            <person name="Li M."/>
            <person name="Wang G."/>
        </authorList>
    </citation>
    <scope>NUCLEOTIDE SEQUENCE [LARGE SCALE GENOMIC DNA]</scope>
    <source>
        <strain evidence="6 7">3-3</strain>
    </source>
</reference>
<comment type="caution">
    <text evidence="6">The sequence shown here is derived from an EMBL/GenBank/DDBJ whole genome shotgun (WGS) entry which is preliminary data.</text>
</comment>
<dbReference type="AlphaFoldDB" id="A0A0C1IHL7"/>
<dbReference type="Gene3D" id="2.60.40.10">
    <property type="entry name" value="Immunoglobulins"/>
    <property type="match status" value="1"/>
</dbReference>
<organism evidence="6 7">
    <name type="scientific">Flavihumibacter solisilvae</name>
    <dbReference type="NCBI Taxonomy" id="1349421"/>
    <lineage>
        <taxon>Bacteria</taxon>
        <taxon>Pseudomonadati</taxon>
        <taxon>Bacteroidota</taxon>
        <taxon>Chitinophagia</taxon>
        <taxon>Chitinophagales</taxon>
        <taxon>Chitinophagaceae</taxon>
        <taxon>Flavihumibacter</taxon>
    </lineage>
</organism>
<evidence type="ECO:0000259" key="3">
    <source>
        <dbReference type="Pfam" id="PF02518"/>
    </source>
</evidence>
<evidence type="ECO:0000259" key="5">
    <source>
        <dbReference type="Pfam" id="PF07730"/>
    </source>
</evidence>
<dbReference type="GO" id="GO:0016020">
    <property type="term" value="C:membrane"/>
    <property type="evidence" value="ECO:0007669"/>
    <property type="project" value="InterPro"/>
</dbReference>
<dbReference type="Gene3D" id="1.20.5.1930">
    <property type="match status" value="1"/>
</dbReference>
<dbReference type="InterPro" id="IPR015943">
    <property type="entry name" value="WD40/YVTN_repeat-like_dom_sf"/>
</dbReference>
<protein>
    <recommendedName>
        <fullName evidence="8">Histidine kinase domain-containing protein</fullName>
    </recommendedName>
</protein>
<keyword evidence="2" id="KW-0472">Membrane</keyword>
<name>A0A0C1IHL7_9BACT</name>
<dbReference type="RefSeq" id="WP_039141684.1">
    <property type="nucleotide sequence ID" value="NZ_JSVC01000018.1"/>
</dbReference>
<feature type="domain" description="Signal transduction histidine kinase subgroup 3 dimerisation and phosphoacceptor" evidence="5">
    <location>
        <begin position="919"/>
        <end position="983"/>
    </location>
</feature>
<dbReference type="GO" id="GO:0000155">
    <property type="term" value="F:phosphorelay sensor kinase activity"/>
    <property type="evidence" value="ECO:0007669"/>
    <property type="project" value="InterPro"/>
</dbReference>
<dbReference type="GO" id="GO:0046983">
    <property type="term" value="F:protein dimerization activity"/>
    <property type="evidence" value="ECO:0007669"/>
    <property type="project" value="InterPro"/>
</dbReference>
<dbReference type="InterPro" id="IPR036890">
    <property type="entry name" value="HATPase_C_sf"/>
</dbReference>
<dbReference type="InterPro" id="IPR011123">
    <property type="entry name" value="Y_Y_Y"/>
</dbReference>
<keyword evidence="1" id="KW-0597">Phosphoprotein</keyword>
<keyword evidence="2" id="KW-1133">Transmembrane helix</keyword>
<feature type="transmembrane region" description="Helical" evidence="2">
    <location>
        <begin position="853"/>
        <end position="873"/>
    </location>
</feature>
<accession>A0A0C1IHL7</accession>
<gene>
    <name evidence="6" type="ORF">OI18_16265</name>
</gene>
<evidence type="ECO:0000256" key="1">
    <source>
        <dbReference type="ARBA" id="ARBA00022553"/>
    </source>
</evidence>
<dbReference type="InterPro" id="IPR003594">
    <property type="entry name" value="HATPase_dom"/>
</dbReference>
<feature type="domain" description="Histidine kinase/HSP90-like ATPase" evidence="3">
    <location>
        <begin position="1028"/>
        <end position="1124"/>
    </location>
</feature>
<dbReference type="Gene3D" id="3.30.565.10">
    <property type="entry name" value="Histidine kinase-like ATPase, C-terminal domain"/>
    <property type="match status" value="1"/>
</dbReference>
<dbReference type="PROSITE" id="PS51257">
    <property type="entry name" value="PROKAR_LIPOPROTEIN"/>
    <property type="match status" value="1"/>
</dbReference>
<evidence type="ECO:0000256" key="2">
    <source>
        <dbReference type="SAM" id="Phobius"/>
    </source>
</evidence>
<dbReference type="Proteomes" id="UP000031408">
    <property type="component" value="Unassembled WGS sequence"/>
</dbReference>